<dbReference type="Proteomes" id="UP000324705">
    <property type="component" value="Chromosome 7A"/>
</dbReference>
<evidence type="ECO:0000256" key="3">
    <source>
        <dbReference type="ARBA" id="ARBA00022448"/>
    </source>
</evidence>
<comment type="similarity">
    <text evidence="2">Belongs to the SWEET sugar transporter family.</text>
</comment>
<keyword evidence="8 13" id="KW-1133">Transmembrane helix</keyword>
<accession>A0A9R0Z5G9</accession>
<feature type="transmembrane region" description="Helical" evidence="13">
    <location>
        <begin position="107"/>
        <end position="129"/>
    </location>
</feature>
<feature type="region of interest" description="Disordered" evidence="12">
    <location>
        <begin position="252"/>
        <end position="271"/>
    </location>
</feature>
<comment type="function">
    <text evidence="10">Mediates both low-affinity uptake and efflux of sugar across the plasma membrane.</text>
</comment>
<gene>
    <name evidence="14" type="ORF">TRITD_7Av1G045340</name>
</gene>
<evidence type="ECO:0000313" key="14">
    <source>
        <dbReference type="EMBL" id="VAI71329.1"/>
    </source>
</evidence>
<evidence type="ECO:0000256" key="7">
    <source>
        <dbReference type="ARBA" id="ARBA00022737"/>
    </source>
</evidence>
<dbReference type="InterPro" id="IPR004316">
    <property type="entry name" value="SWEET_rpt"/>
</dbReference>
<feature type="transmembrane region" description="Helical" evidence="13">
    <location>
        <begin position="73"/>
        <end position="95"/>
    </location>
</feature>
<evidence type="ECO:0000256" key="10">
    <source>
        <dbReference type="ARBA" id="ARBA00037238"/>
    </source>
</evidence>
<dbReference type="PANTHER" id="PTHR10791:SF50">
    <property type="entry name" value="BIDIRECTIONAL SUGAR TRANSPORTER SWEET15"/>
    <property type="match status" value="1"/>
</dbReference>
<comment type="subcellular location">
    <subcellularLocation>
        <location evidence="1">Cell membrane</location>
        <topology evidence="1">Multi-pass membrane protein</topology>
    </subcellularLocation>
</comment>
<dbReference type="Pfam" id="PF03083">
    <property type="entry name" value="MtN3_slv"/>
    <property type="match status" value="2"/>
</dbReference>
<keyword evidence="5" id="KW-0762">Sugar transport</keyword>
<dbReference type="PANTHER" id="PTHR10791">
    <property type="entry name" value="RAG1-ACTIVATING PROTEIN 1"/>
    <property type="match status" value="1"/>
</dbReference>
<keyword evidence="3" id="KW-0813">Transport</keyword>
<sequence>MAFLNMEQHTWAFTFGILGNIISLMVFLSPLPTFYRVYRKKSTEGFQSTPYLVTLFSCLLWMYYAFLKSGSELLLTINAVGCVIESLYIAMYLVYAPKSARLLTAKLFIGLDVGLFGLIALVTMLASHGPLRVQVVGWICVAVALGVFAAPLSIIRLVIRTKSVEFMPFSLSFFLVLSAVIWFAYGALKKDIFVAMPNVLGFLFGVAQMALYMAYRNKKPATVAVIDTSPRQRQRCTMPVGRQTRRHKPFATEKNRGSTNDALKRGMTPSATDVKSKRWTRIFTPDPCHLEGTLNNAPKREATLVGAGVAGAGAQSFCSDPHKCHQRTHGCQPTPRREVTVGNMP</sequence>
<organism evidence="14 15">
    <name type="scientific">Triticum turgidum subsp. durum</name>
    <name type="common">Durum wheat</name>
    <name type="synonym">Triticum durum</name>
    <dbReference type="NCBI Taxonomy" id="4567"/>
    <lineage>
        <taxon>Eukaryota</taxon>
        <taxon>Viridiplantae</taxon>
        <taxon>Streptophyta</taxon>
        <taxon>Embryophyta</taxon>
        <taxon>Tracheophyta</taxon>
        <taxon>Spermatophyta</taxon>
        <taxon>Magnoliopsida</taxon>
        <taxon>Liliopsida</taxon>
        <taxon>Poales</taxon>
        <taxon>Poaceae</taxon>
        <taxon>BOP clade</taxon>
        <taxon>Pooideae</taxon>
        <taxon>Triticodae</taxon>
        <taxon>Triticeae</taxon>
        <taxon>Triticinae</taxon>
        <taxon>Triticum</taxon>
    </lineage>
</organism>
<evidence type="ECO:0000256" key="11">
    <source>
        <dbReference type="ARBA" id="ARBA00038715"/>
    </source>
</evidence>
<comment type="subunit">
    <text evidence="11">Forms homooligomers and/or heterooligomers.</text>
</comment>
<dbReference type="Gene3D" id="1.20.1280.290">
    <property type="match status" value="2"/>
</dbReference>
<feature type="transmembrane region" description="Helical" evidence="13">
    <location>
        <begin position="166"/>
        <end position="186"/>
    </location>
</feature>
<dbReference type="FunFam" id="1.20.1280.290:FF:000003">
    <property type="entry name" value="Bidirectional sugar transporter SWEET"/>
    <property type="match status" value="1"/>
</dbReference>
<dbReference type="FunFam" id="1.20.1280.290:FF:000001">
    <property type="entry name" value="Bidirectional sugar transporter SWEET"/>
    <property type="match status" value="1"/>
</dbReference>
<protein>
    <recommendedName>
        <fullName evidence="16">Bidirectional sugar transporter SWEET</fullName>
    </recommendedName>
</protein>
<feature type="transmembrane region" description="Helical" evidence="13">
    <location>
        <begin position="12"/>
        <end position="38"/>
    </location>
</feature>
<dbReference type="InterPro" id="IPR047664">
    <property type="entry name" value="SWEET"/>
</dbReference>
<reference evidence="14 15" key="1">
    <citation type="submission" date="2017-09" db="EMBL/GenBank/DDBJ databases">
        <authorList>
            <consortium name="International Durum Wheat Genome Sequencing Consortium (IDWGSC)"/>
            <person name="Milanesi L."/>
        </authorList>
    </citation>
    <scope>NUCLEOTIDE SEQUENCE [LARGE SCALE GENOMIC DNA]</scope>
    <source>
        <strain evidence="15">cv. Svevo</strain>
    </source>
</reference>
<evidence type="ECO:0000256" key="13">
    <source>
        <dbReference type="SAM" id="Phobius"/>
    </source>
</evidence>
<keyword evidence="6 13" id="KW-0812">Transmembrane</keyword>
<dbReference type="AlphaFoldDB" id="A0A9R0Z5G9"/>
<evidence type="ECO:0000313" key="15">
    <source>
        <dbReference type="Proteomes" id="UP000324705"/>
    </source>
</evidence>
<evidence type="ECO:0000256" key="1">
    <source>
        <dbReference type="ARBA" id="ARBA00004651"/>
    </source>
</evidence>
<proteinExistence type="inferred from homology"/>
<dbReference type="GO" id="GO:0051119">
    <property type="term" value="F:sugar transmembrane transporter activity"/>
    <property type="evidence" value="ECO:0007669"/>
    <property type="project" value="InterPro"/>
</dbReference>
<evidence type="ECO:0000256" key="2">
    <source>
        <dbReference type="ARBA" id="ARBA00007809"/>
    </source>
</evidence>
<dbReference type="EMBL" id="LT934123">
    <property type="protein sequence ID" value="VAI71329.1"/>
    <property type="molecule type" value="Genomic_DNA"/>
</dbReference>
<keyword evidence="9 13" id="KW-0472">Membrane</keyword>
<feature type="transmembrane region" description="Helical" evidence="13">
    <location>
        <begin position="50"/>
        <end position="67"/>
    </location>
</feature>
<evidence type="ECO:0008006" key="16">
    <source>
        <dbReference type="Google" id="ProtNLM"/>
    </source>
</evidence>
<evidence type="ECO:0000256" key="4">
    <source>
        <dbReference type="ARBA" id="ARBA00022475"/>
    </source>
</evidence>
<keyword evidence="15" id="KW-1185">Reference proteome</keyword>
<keyword evidence="4" id="KW-1003">Cell membrane</keyword>
<keyword evidence="7" id="KW-0677">Repeat</keyword>
<dbReference type="Gramene" id="TRITD7Av1G045340.1">
    <property type="protein sequence ID" value="TRITD7Av1G045340.1"/>
    <property type="gene ID" value="TRITD7Av1G045340"/>
</dbReference>
<evidence type="ECO:0000256" key="9">
    <source>
        <dbReference type="ARBA" id="ARBA00023136"/>
    </source>
</evidence>
<feature type="transmembrane region" description="Helical" evidence="13">
    <location>
        <begin position="192"/>
        <end position="215"/>
    </location>
</feature>
<evidence type="ECO:0000256" key="12">
    <source>
        <dbReference type="SAM" id="MobiDB-lite"/>
    </source>
</evidence>
<evidence type="ECO:0000256" key="8">
    <source>
        <dbReference type="ARBA" id="ARBA00022989"/>
    </source>
</evidence>
<dbReference type="GO" id="GO:0005886">
    <property type="term" value="C:plasma membrane"/>
    <property type="evidence" value="ECO:0007669"/>
    <property type="project" value="UniProtKB-SubCell"/>
</dbReference>
<name>A0A9R0Z5G9_TRITD</name>
<evidence type="ECO:0000256" key="6">
    <source>
        <dbReference type="ARBA" id="ARBA00022692"/>
    </source>
</evidence>
<evidence type="ECO:0000256" key="5">
    <source>
        <dbReference type="ARBA" id="ARBA00022597"/>
    </source>
</evidence>
<feature type="transmembrane region" description="Helical" evidence="13">
    <location>
        <begin position="135"/>
        <end position="159"/>
    </location>
</feature>